<feature type="transmembrane region" description="Helical" evidence="1">
    <location>
        <begin position="9"/>
        <end position="28"/>
    </location>
</feature>
<dbReference type="EMBL" id="FNZM01000026">
    <property type="protein sequence ID" value="SEK13992.1"/>
    <property type="molecule type" value="Genomic_DNA"/>
</dbReference>
<sequence>MRSWMWPPFYAGTALAILGGSAITFFLLDPVKALYWSAAINGLAALPIMVVVTLMGGIVR</sequence>
<accession>A0AAQ1GN70</accession>
<dbReference type="Proteomes" id="UP000183529">
    <property type="component" value="Unassembled WGS sequence"/>
</dbReference>
<evidence type="ECO:0000313" key="3">
    <source>
        <dbReference type="Proteomes" id="UP000183529"/>
    </source>
</evidence>
<evidence type="ECO:0000256" key="1">
    <source>
        <dbReference type="SAM" id="Phobius"/>
    </source>
</evidence>
<protein>
    <submittedName>
        <fullName evidence="2">Uncharacterized protein</fullName>
    </submittedName>
</protein>
<keyword evidence="1" id="KW-0812">Transmembrane</keyword>
<proteinExistence type="predicted"/>
<feature type="transmembrane region" description="Helical" evidence="1">
    <location>
        <begin position="34"/>
        <end position="59"/>
    </location>
</feature>
<organism evidence="2 3">
    <name type="scientific">Paraburkholderia tropica</name>
    <dbReference type="NCBI Taxonomy" id="92647"/>
    <lineage>
        <taxon>Bacteria</taxon>
        <taxon>Pseudomonadati</taxon>
        <taxon>Pseudomonadota</taxon>
        <taxon>Betaproteobacteria</taxon>
        <taxon>Burkholderiales</taxon>
        <taxon>Burkholderiaceae</taxon>
        <taxon>Paraburkholderia</taxon>
    </lineage>
</organism>
<name>A0AAQ1GN70_9BURK</name>
<comment type="caution">
    <text evidence="2">The sequence shown here is derived from an EMBL/GenBank/DDBJ whole genome shotgun (WGS) entry which is preliminary data.</text>
</comment>
<evidence type="ECO:0000313" key="2">
    <source>
        <dbReference type="EMBL" id="SEK13992.1"/>
    </source>
</evidence>
<reference evidence="2 3" key="1">
    <citation type="submission" date="2016-10" db="EMBL/GenBank/DDBJ databases">
        <authorList>
            <person name="Varghese N."/>
            <person name="Submissions S."/>
        </authorList>
    </citation>
    <scope>NUCLEOTIDE SEQUENCE [LARGE SCALE GENOMIC DNA]</scope>
    <source>
        <strain evidence="2 3">LMG 22274</strain>
    </source>
</reference>
<dbReference type="AlphaFoldDB" id="A0AAQ1GN70"/>
<keyword evidence="1" id="KW-0472">Membrane</keyword>
<gene>
    <name evidence="2" type="ORF">SAMN05216550_12623</name>
</gene>
<keyword evidence="1" id="KW-1133">Transmembrane helix</keyword>